<feature type="transmembrane region" description="Helical" evidence="1">
    <location>
        <begin position="165"/>
        <end position="187"/>
    </location>
</feature>
<evidence type="ECO:0000313" key="4">
    <source>
        <dbReference type="Proteomes" id="UP000319619"/>
    </source>
</evidence>
<accession>A0A532UYH2</accession>
<feature type="domain" description="Nucleoside transporter/FeoB GTPase Gate" evidence="2">
    <location>
        <begin position="42"/>
        <end position="153"/>
    </location>
</feature>
<comment type="caution">
    <text evidence="3">The sequence shown here is derived from an EMBL/GenBank/DDBJ whole genome shotgun (WGS) entry which is preliminary data.</text>
</comment>
<keyword evidence="1" id="KW-1133">Transmembrane helix</keyword>
<reference evidence="3 4" key="1">
    <citation type="submission" date="2017-06" db="EMBL/GenBank/DDBJ databases">
        <title>Novel microbial phyla capable of carbon fixation and sulfur reduction in deep-sea sediments.</title>
        <authorList>
            <person name="Huang J."/>
            <person name="Baker B."/>
            <person name="Wang Y."/>
        </authorList>
    </citation>
    <scope>NUCLEOTIDE SEQUENCE [LARGE SCALE GENOMIC DNA]</scope>
    <source>
        <strain evidence="3">B3_LCP</strain>
    </source>
</reference>
<organism evidence="3 4">
    <name type="scientific">candidate division LCP-89 bacterium B3_LCP</name>
    <dbReference type="NCBI Taxonomy" id="2012998"/>
    <lineage>
        <taxon>Bacteria</taxon>
        <taxon>Pseudomonadati</taxon>
        <taxon>Bacteria division LCP-89</taxon>
    </lineage>
</organism>
<feature type="transmembrane region" description="Helical" evidence="1">
    <location>
        <begin position="130"/>
        <end position="153"/>
    </location>
</feature>
<dbReference type="EMBL" id="NJBN01000006">
    <property type="protein sequence ID" value="TKJ39991.1"/>
    <property type="molecule type" value="Genomic_DNA"/>
</dbReference>
<evidence type="ECO:0000259" key="2">
    <source>
        <dbReference type="Pfam" id="PF07670"/>
    </source>
</evidence>
<feature type="transmembrane region" description="Helical" evidence="1">
    <location>
        <begin position="40"/>
        <end position="58"/>
    </location>
</feature>
<evidence type="ECO:0000256" key="1">
    <source>
        <dbReference type="SAM" id="Phobius"/>
    </source>
</evidence>
<protein>
    <submittedName>
        <fullName evidence="3">Nucleoside recognition protein</fullName>
    </submittedName>
</protein>
<sequence length="203" mass="21318">MLNYIWSFLILGGVFVAAINGRMSECTQAVMDAAKGSVELAIGLIGIMAFWLGLMRLAEEAGLVRYLSRLLKPVLKPLFPDIPADDPALGNIVANLAANMLGLGNSATALGLKAMIELQRLNPDKKTASNAMCTFLAINTSSVTIIPATVIAIRASAGSANPAEVIGVIILTTAVSTVVAITAVKLLERLTIFRVKPEGEQNG</sequence>
<proteinExistence type="predicted"/>
<keyword evidence="1" id="KW-0812">Transmembrane</keyword>
<keyword evidence="1" id="KW-0472">Membrane</keyword>
<name>A0A532UYH2_UNCL8</name>
<dbReference type="AlphaFoldDB" id="A0A532UYH2"/>
<gene>
    <name evidence="3" type="ORF">CEE37_09655</name>
</gene>
<dbReference type="Pfam" id="PF07670">
    <property type="entry name" value="Gate"/>
    <property type="match status" value="1"/>
</dbReference>
<dbReference type="Proteomes" id="UP000319619">
    <property type="component" value="Unassembled WGS sequence"/>
</dbReference>
<dbReference type="InterPro" id="IPR011642">
    <property type="entry name" value="Gate_dom"/>
</dbReference>
<evidence type="ECO:0000313" key="3">
    <source>
        <dbReference type="EMBL" id="TKJ39991.1"/>
    </source>
</evidence>